<proteinExistence type="predicted"/>
<dbReference type="Proteomes" id="UP001162891">
    <property type="component" value="Chromosome"/>
</dbReference>
<sequence length="291" mass="32718">MTPPPDALPIFVADPEALARLLEALRDEPVVAVDTESNSFHVYRERVCLVQLSTRSQHFVVDPLAVDVRPLGPVLSDGRETVLHGADYDVRCLKREYGWRLPRLFDTFAAARRLGREQLGLSALVEAQFGVRLSKTFQKSDWGRRPLTREQLAYASLDTRYLLPLRDLLAGELDARGVADEARREFDRIASVEPRERVFDPEGWRRIRGARDLDPAGRDVLKALYLAREDRARASDRPPFKVLGEQTMIDIARRRPRSADELTGFPGLTPSVLRRMGDAILAAVKSAAPDA</sequence>
<dbReference type="SMART" id="SM00474">
    <property type="entry name" value="35EXOc"/>
    <property type="match status" value="1"/>
</dbReference>
<gene>
    <name evidence="2" type="ORF">AMOR_54500</name>
</gene>
<dbReference type="InterPro" id="IPR002121">
    <property type="entry name" value="HRDC_dom"/>
</dbReference>
<evidence type="ECO:0000313" key="2">
    <source>
        <dbReference type="EMBL" id="BDG06454.1"/>
    </source>
</evidence>
<evidence type="ECO:0000313" key="3">
    <source>
        <dbReference type="Proteomes" id="UP001162891"/>
    </source>
</evidence>
<dbReference type="RefSeq" id="WP_248356409.1">
    <property type="nucleotide sequence ID" value="NZ_AP025591.1"/>
</dbReference>
<dbReference type="InterPro" id="IPR010997">
    <property type="entry name" value="HRDC-like_sf"/>
</dbReference>
<organism evidence="2 3">
    <name type="scientific">Anaeromyxobacter oryzae</name>
    <dbReference type="NCBI Taxonomy" id="2918170"/>
    <lineage>
        <taxon>Bacteria</taxon>
        <taxon>Pseudomonadati</taxon>
        <taxon>Myxococcota</taxon>
        <taxon>Myxococcia</taxon>
        <taxon>Myxococcales</taxon>
        <taxon>Cystobacterineae</taxon>
        <taxon>Anaeromyxobacteraceae</taxon>
        <taxon>Anaeromyxobacter</taxon>
    </lineage>
</organism>
<dbReference type="Pfam" id="PF01612">
    <property type="entry name" value="DNA_pol_A_exo1"/>
    <property type="match status" value="1"/>
</dbReference>
<dbReference type="Gene3D" id="3.30.420.10">
    <property type="entry name" value="Ribonuclease H-like superfamily/Ribonuclease H"/>
    <property type="match status" value="1"/>
</dbReference>
<dbReference type="EMBL" id="AP025591">
    <property type="protein sequence ID" value="BDG06454.1"/>
    <property type="molecule type" value="Genomic_DNA"/>
</dbReference>
<dbReference type="PANTHER" id="PTHR47649:SF1">
    <property type="entry name" value="RIBONUCLEASE D"/>
    <property type="match status" value="1"/>
</dbReference>
<dbReference type="InterPro" id="IPR051086">
    <property type="entry name" value="RNase_D-like"/>
</dbReference>
<dbReference type="SUPFAM" id="SSF53098">
    <property type="entry name" value="Ribonuclease H-like"/>
    <property type="match status" value="1"/>
</dbReference>
<dbReference type="PROSITE" id="PS50967">
    <property type="entry name" value="HRDC"/>
    <property type="match status" value="1"/>
</dbReference>
<dbReference type="InterPro" id="IPR044876">
    <property type="entry name" value="HRDC_dom_sf"/>
</dbReference>
<dbReference type="Pfam" id="PF00570">
    <property type="entry name" value="HRDC"/>
    <property type="match status" value="1"/>
</dbReference>
<accession>A0ABM7X3V7</accession>
<reference evidence="3" key="1">
    <citation type="journal article" date="2022" name="Int. J. Syst. Evol. Microbiol.">
        <title>Anaeromyxobacter oryzae sp. nov., Anaeromyxobacter diazotrophicus sp. nov. and Anaeromyxobacter paludicola sp. nov., isolated from paddy soils.</title>
        <authorList>
            <person name="Itoh H."/>
            <person name="Xu Z."/>
            <person name="Mise K."/>
            <person name="Masuda Y."/>
            <person name="Ushijima N."/>
            <person name="Hayakawa C."/>
            <person name="Shiratori Y."/>
            <person name="Senoo K."/>
        </authorList>
    </citation>
    <scope>NUCLEOTIDE SEQUENCE [LARGE SCALE GENOMIC DNA]</scope>
    <source>
        <strain evidence="3">Red232</strain>
    </source>
</reference>
<dbReference type="CDD" id="cd06142">
    <property type="entry name" value="RNaseD_exo"/>
    <property type="match status" value="1"/>
</dbReference>
<evidence type="ECO:0000259" key="1">
    <source>
        <dbReference type="PROSITE" id="PS50967"/>
    </source>
</evidence>
<name>A0ABM7X3V7_9BACT</name>
<keyword evidence="3" id="KW-1185">Reference proteome</keyword>
<feature type="domain" description="HRDC" evidence="1">
    <location>
        <begin position="214"/>
        <end position="291"/>
    </location>
</feature>
<dbReference type="InterPro" id="IPR002562">
    <property type="entry name" value="3'-5'_exonuclease_dom"/>
</dbReference>
<protein>
    <recommendedName>
        <fullName evidence="1">HRDC domain-containing protein</fullName>
    </recommendedName>
</protein>
<dbReference type="InterPro" id="IPR012337">
    <property type="entry name" value="RNaseH-like_sf"/>
</dbReference>
<dbReference type="SUPFAM" id="SSF47819">
    <property type="entry name" value="HRDC-like"/>
    <property type="match status" value="1"/>
</dbReference>
<dbReference type="Gene3D" id="1.10.150.80">
    <property type="entry name" value="HRDC domain"/>
    <property type="match status" value="1"/>
</dbReference>
<dbReference type="SMART" id="SM00341">
    <property type="entry name" value="HRDC"/>
    <property type="match status" value="1"/>
</dbReference>
<dbReference type="InterPro" id="IPR036397">
    <property type="entry name" value="RNaseH_sf"/>
</dbReference>
<dbReference type="PANTHER" id="PTHR47649">
    <property type="entry name" value="RIBONUCLEASE D"/>
    <property type="match status" value="1"/>
</dbReference>